<dbReference type="Gene3D" id="3.40.50.10140">
    <property type="entry name" value="Toll/interleukin-1 receptor homology (TIR) domain"/>
    <property type="match status" value="1"/>
</dbReference>
<dbReference type="Proteomes" id="UP001500618">
    <property type="component" value="Unassembled WGS sequence"/>
</dbReference>
<accession>A0ABN2FZ34</accession>
<dbReference type="RefSeq" id="WP_344307541.1">
    <property type="nucleotide sequence ID" value="NZ_BAAANY010000003.1"/>
</dbReference>
<organism evidence="2 3">
    <name type="scientific">Fodinicola feengrottensis</name>
    <dbReference type="NCBI Taxonomy" id="435914"/>
    <lineage>
        <taxon>Bacteria</taxon>
        <taxon>Bacillati</taxon>
        <taxon>Actinomycetota</taxon>
        <taxon>Actinomycetes</taxon>
        <taxon>Mycobacteriales</taxon>
        <taxon>Fodinicola</taxon>
    </lineage>
</organism>
<sequence length="479" mass="52275">MDGRDADAAGWDVFLSYSRGDDAAPARTLADALQGHGLRVFWDDHDIQPFQGISRSILLALGRSKVLLTYFSANYPRRRACQYELTAAFLAGQQEGDPTRRVLVVNPEPGRDHIDPLQLRDARHARAPKSRRDLEQLASQISAHVRTIGTEIGQIEPLAAPLWLPVPARPRPIRSVERITELWDLHSALHPFDAALTSEPNQPIAVVVGPAGVGKTVLVTEYAHRFGAAFPDGIFWLDGSGDDPLPAIRRQLSAIAEALVGHQVPQNAATAIAAELHNRAARSLWVLDGVRPGLDDSVVTAGLGPHPLARTIITTRDRRYAHLGVLVDLRPGPPPGSAPSGLSVSAAERAIAWRLQVELAYRIREVGSGHLRGALAALYGLFLFVRRLLADASPTAAAVVRMLVVLHLRLRPLLTYWHPTLKSYEQSRTRTSDPVDHESRWNRRGELENALAVVRAQLAGTMADLAVITGSRYGIAGRP</sequence>
<reference evidence="2 3" key="1">
    <citation type="journal article" date="2019" name="Int. J. Syst. Evol. Microbiol.">
        <title>The Global Catalogue of Microorganisms (GCM) 10K type strain sequencing project: providing services to taxonomists for standard genome sequencing and annotation.</title>
        <authorList>
            <consortium name="The Broad Institute Genomics Platform"/>
            <consortium name="The Broad Institute Genome Sequencing Center for Infectious Disease"/>
            <person name="Wu L."/>
            <person name="Ma J."/>
        </authorList>
    </citation>
    <scope>NUCLEOTIDE SEQUENCE [LARGE SCALE GENOMIC DNA]</scope>
    <source>
        <strain evidence="2 3">JCM 14718</strain>
    </source>
</reference>
<dbReference type="EMBL" id="BAAANY010000003">
    <property type="protein sequence ID" value="GAA1662463.1"/>
    <property type="molecule type" value="Genomic_DNA"/>
</dbReference>
<evidence type="ECO:0000259" key="1">
    <source>
        <dbReference type="PROSITE" id="PS50104"/>
    </source>
</evidence>
<evidence type="ECO:0000313" key="2">
    <source>
        <dbReference type="EMBL" id="GAA1662463.1"/>
    </source>
</evidence>
<dbReference type="SUPFAM" id="SSF52200">
    <property type="entry name" value="Toll/Interleukin receptor TIR domain"/>
    <property type="match status" value="1"/>
</dbReference>
<feature type="domain" description="TIR" evidence="1">
    <location>
        <begin position="9"/>
        <end position="145"/>
    </location>
</feature>
<protein>
    <recommendedName>
        <fullName evidence="1">TIR domain-containing protein</fullName>
    </recommendedName>
</protein>
<dbReference type="InterPro" id="IPR027417">
    <property type="entry name" value="P-loop_NTPase"/>
</dbReference>
<gene>
    <name evidence="2" type="ORF">GCM10009765_09900</name>
</gene>
<dbReference type="Gene3D" id="3.40.50.300">
    <property type="entry name" value="P-loop containing nucleotide triphosphate hydrolases"/>
    <property type="match status" value="1"/>
</dbReference>
<dbReference type="InterPro" id="IPR035897">
    <property type="entry name" value="Toll_tir_struct_dom_sf"/>
</dbReference>
<name>A0ABN2FZ34_9ACTN</name>
<dbReference type="SUPFAM" id="SSF52540">
    <property type="entry name" value="P-loop containing nucleoside triphosphate hydrolases"/>
    <property type="match status" value="1"/>
</dbReference>
<dbReference type="InterPro" id="IPR000157">
    <property type="entry name" value="TIR_dom"/>
</dbReference>
<dbReference type="PROSITE" id="PS50104">
    <property type="entry name" value="TIR"/>
    <property type="match status" value="1"/>
</dbReference>
<comment type="caution">
    <text evidence="2">The sequence shown here is derived from an EMBL/GenBank/DDBJ whole genome shotgun (WGS) entry which is preliminary data.</text>
</comment>
<keyword evidence="3" id="KW-1185">Reference proteome</keyword>
<evidence type="ECO:0000313" key="3">
    <source>
        <dbReference type="Proteomes" id="UP001500618"/>
    </source>
</evidence>
<proteinExistence type="predicted"/>
<dbReference type="Pfam" id="PF13676">
    <property type="entry name" value="TIR_2"/>
    <property type="match status" value="1"/>
</dbReference>